<dbReference type="Gene3D" id="3.90.25.10">
    <property type="entry name" value="UDP-galactose 4-epimerase, domain 1"/>
    <property type="match status" value="1"/>
</dbReference>
<keyword evidence="5" id="KW-1185">Reference proteome</keyword>
<proteinExistence type="inferred from homology"/>
<dbReference type="Gene3D" id="3.40.50.720">
    <property type="entry name" value="NAD(P)-binding Rossmann-like Domain"/>
    <property type="match status" value="1"/>
</dbReference>
<protein>
    <submittedName>
        <fullName evidence="4">NAD-binding protein</fullName>
    </submittedName>
</protein>
<name>A0AAW0CI58_9AGAR</name>
<evidence type="ECO:0000313" key="5">
    <source>
        <dbReference type="Proteomes" id="UP001362999"/>
    </source>
</evidence>
<organism evidence="4 5">
    <name type="scientific">Favolaschia claudopus</name>
    <dbReference type="NCBI Taxonomy" id="2862362"/>
    <lineage>
        <taxon>Eukaryota</taxon>
        <taxon>Fungi</taxon>
        <taxon>Dikarya</taxon>
        <taxon>Basidiomycota</taxon>
        <taxon>Agaricomycotina</taxon>
        <taxon>Agaricomycetes</taxon>
        <taxon>Agaricomycetidae</taxon>
        <taxon>Agaricales</taxon>
        <taxon>Marasmiineae</taxon>
        <taxon>Mycenaceae</taxon>
        <taxon>Favolaschia</taxon>
    </lineage>
</organism>
<evidence type="ECO:0000313" key="4">
    <source>
        <dbReference type="EMBL" id="KAK7038541.1"/>
    </source>
</evidence>
<evidence type="ECO:0000256" key="2">
    <source>
        <dbReference type="ARBA" id="ARBA00022857"/>
    </source>
</evidence>
<dbReference type="AlphaFoldDB" id="A0AAW0CI58"/>
<dbReference type="InterPro" id="IPR008030">
    <property type="entry name" value="NmrA-like"/>
</dbReference>
<accession>A0AAW0CI58</accession>
<dbReference type="InterPro" id="IPR036291">
    <property type="entry name" value="NAD(P)-bd_dom_sf"/>
</dbReference>
<dbReference type="PANTHER" id="PTHR42748:SF7">
    <property type="entry name" value="NMRA LIKE REDOX SENSOR 1-RELATED"/>
    <property type="match status" value="1"/>
</dbReference>
<evidence type="ECO:0000256" key="1">
    <source>
        <dbReference type="ARBA" id="ARBA00006328"/>
    </source>
</evidence>
<gene>
    <name evidence="4" type="ORF">R3P38DRAFT_2516293</name>
</gene>
<keyword evidence="2" id="KW-0521">NADP</keyword>
<dbReference type="GO" id="GO:0005634">
    <property type="term" value="C:nucleus"/>
    <property type="evidence" value="ECO:0007669"/>
    <property type="project" value="TreeGrafter"/>
</dbReference>
<dbReference type="PANTHER" id="PTHR42748">
    <property type="entry name" value="NITROGEN METABOLITE REPRESSION PROTEIN NMRA FAMILY MEMBER"/>
    <property type="match status" value="1"/>
</dbReference>
<dbReference type="SUPFAM" id="SSF51735">
    <property type="entry name" value="NAD(P)-binding Rossmann-fold domains"/>
    <property type="match status" value="1"/>
</dbReference>
<dbReference type="Pfam" id="PF05368">
    <property type="entry name" value="NmrA"/>
    <property type="match status" value="1"/>
</dbReference>
<dbReference type="Proteomes" id="UP001362999">
    <property type="component" value="Unassembled WGS sequence"/>
</dbReference>
<comment type="similarity">
    <text evidence="1">Belongs to the NmrA-type oxidoreductase family.</text>
</comment>
<dbReference type="InterPro" id="IPR051164">
    <property type="entry name" value="NmrA-like_oxidored"/>
</dbReference>
<evidence type="ECO:0000259" key="3">
    <source>
        <dbReference type="Pfam" id="PF05368"/>
    </source>
</evidence>
<feature type="domain" description="NmrA-like" evidence="3">
    <location>
        <begin position="3"/>
        <end position="252"/>
    </location>
</feature>
<dbReference type="EMBL" id="JAWWNJ010000017">
    <property type="protein sequence ID" value="KAK7038541.1"/>
    <property type="molecule type" value="Genomic_DNA"/>
</dbReference>
<reference evidence="4 5" key="1">
    <citation type="journal article" date="2024" name="J Genomics">
        <title>Draft genome sequencing and assembly of Favolaschia claudopus CIRM-BRFM 2984 isolated from oak limbs.</title>
        <authorList>
            <person name="Navarro D."/>
            <person name="Drula E."/>
            <person name="Chaduli D."/>
            <person name="Cazenave R."/>
            <person name="Ahrendt S."/>
            <person name="Wang J."/>
            <person name="Lipzen A."/>
            <person name="Daum C."/>
            <person name="Barry K."/>
            <person name="Grigoriev I.V."/>
            <person name="Favel A."/>
            <person name="Rosso M.N."/>
            <person name="Martin F."/>
        </authorList>
    </citation>
    <scope>NUCLEOTIDE SEQUENCE [LARGE SCALE GENOMIC DNA]</scope>
    <source>
        <strain evidence="4 5">CIRM-BRFM 2984</strain>
    </source>
</reference>
<sequence>MPQKLLLVAGATGKQGQALVNALNLTSQSQPSNEFIVWALTRTKSSSAAQALASQYPQHLTVIQCNLDTPDEVRQVFENAKREKGGVWGVFCVLAFPGLGASTEGEERQGKTLADLSAEFGVSSFIYTSSERGGEYYDDYRAKADRLSKVMIERHVRALGESKGLPWTILRPGFFVENYEGTIGAITVGVLKSGLQATTKVQMVAVDDIGQVAARIFMNPQPHNRQIFAIVGECSTMAEQDESYKRATGYALPAIPSFLAWPLLSLNTHVKSLITDIERVHSARSGGELCPEVEGQIAAAREVYPGMKTVEMWARETKEKSQAQGGNGSVSAGWNQVSILKLITGRQ</sequence>
<comment type="caution">
    <text evidence="4">The sequence shown here is derived from an EMBL/GenBank/DDBJ whole genome shotgun (WGS) entry which is preliminary data.</text>
</comment>